<name>L7VL51_THES1</name>
<dbReference type="Proteomes" id="UP000011220">
    <property type="component" value="Chromosome"/>
</dbReference>
<proteinExistence type="predicted"/>
<keyword evidence="3" id="KW-0645">Protease</keyword>
<evidence type="ECO:0000259" key="2">
    <source>
        <dbReference type="Pfam" id="PF02517"/>
    </source>
</evidence>
<evidence type="ECO:0000313" key="4">
    <source>
        <dbReference type="Proteomes" id="UP000011220"/>
    </source>
</evidence>
<feature type="transmembrane region" description="Helical" evidence="1">
    <location>
        <begin position="24"/>
        <end position="43"/>
    </location>
</feature>
<dbReference type="InterPro" id="IPR003675">
    <property type="entry name" value="Rce1/LyrA-like_dom"/>
</dbReference>
<keyword evidence="1" id="KW-0812">Transmembrane</keyword>
<dbReference type="STRING" id="1121335.Cst_c19130"/>
<dbReference type="RefSeq" id="WP_015359570.1">
    <property type="nucleotide sequence ID" value="NC_020134.1"/>
</dbReference>
<dbReference type="Pfam" id="PF02517">
    <property type="entry name" value="Rce1-like"/>
    <property type="match status" value="1"/>
</dbReference>
<gene>
    <name evidence="3" type="ordered locus">Cst_c19130</name>
</gene>
<organism evidence="3 4">
    <name type="scientific">Thermoclostridium stercorarium (strain ATCC 35414 / DSM 8532 / NCIMB 11754)</name>
    <name type="common">Clostridium stercorarium</name>
    <dbReference type="NCBI Taxonomy" id="1121335"/>
    <lineage>
        <taxon>Bacteria</taxon>
        <taxon>Bacillati</taxon>
        <taxon>Bacillota</taxon>
        <taxon>Clostridia</taxon>
        <taxon>Eubacteriales</taxon>
        <taxon>Oscillospiraceae</taxon>
        <taxon>Thermoclostridium</taxon>
    </lineage>
</organism>
<dbReference type="PATRIC" id="fig|1121335.3.peg.1913"/>
<feature type="transmembrane region" description="Helical" evidence="1">
    <location>
        <begin position="50"/>
        <end position="69"/>
    </location>
</feature>
<dbReference type="KEGG" id="css:Cst_c19130"/>
<evidence type="ECO:0000313" key="3">
    <source>
        <dbReference type="EMBL" id="AGC68890.1"/>
    </source>
</evidence>
<evidence type="ECO:0000256" key="1">
    <source>
        <dbReference type="SAM" id="Phobius"/>
    </source>
</evidence>
<dbReference type="EMBL" id="CP004044">
    <property type="protein sequence ID" value="AGC68890.1"/>
    <property type="molecule type" value="Genomic_DNA"/>
</dbReference>
<dbReference type="AlphaFoldDB" id="L7VL51"/>
<feature type="domain" description="CAAX prenyl protease 2/Lysostaphin resistance protein A-like" evidence="2">
    <location>
        <begin position="4"/>
        <end position="63"/>
    </location>
</feature>
<keyword evidence="4" id="KW-1185">Reference proteome</keyword>
<keyword evidence="1" id="KW-0472">Membrane</keyword>
<keyword evidence="1" id="KW-1133">Transmembrane helix</keyword>
<dbReference type="GO" id="GO:0006508">
    <property type="term" value="P:proteolysis"/>
    <property type="evidence" value="ECO:0007669"/>
    <property type="project" value="UniProtKB-KW"/>
</dbReference>
<reference evidence="3 4" key="1">
    <citation type="journal article" date="2013" name="Genome Announc.">
        <title>Complete genome sequence of Clostridium stercorarium subsp. stercorarium strain DSM 8532, a thermophilic degrader of plant cell wall fibers.</title>
        <authorList>
            <person name="Poehlein A."/>
            <person name="Zverlov V.V."/>
            <person name="Daniel R."/>
            <person name="Schwarz W.H."/>
            <person name="Liebl W."/>
        </authorList>
    </citation>
    <scope>NUCLEOTIDE SEQUENCE [LARGE SCALE GENOMIC DNA]</scope>
    <source>
        <strain evidence="4">ATCC 35414 / DSM 8532 / NCIMB 11754</strain>
    </source>
</reference>
<accession>L7VL51</accession>
<dbReference type="GO" id="GO:0080120">
    <property type="term" value="P:CAAX-box protein maturation"/>
    <property type="evidence" value="ECO:0007669"/>
    <property type="project" value="UniProtKB-ARBA"/>
</dbReference>
<protein>
    <submittedName>
        <fullName evidence="3">Protease</fullName>
    </submittedName>
</protein>
<keyword evidence="3" id="KW-0378">Hydrolase</keyword>
<dbReference type="GO" id="GO:0004175">
    <property type="term" value="F:endopeptidase activity"/>
    <property type="evidence" value="ECO:0007669"/>
    <property type="project" value="UniProtKB-ARBA"/>
</dbReference>
<sequence length="70" mass="7799">MNIILFAVWHVGYMVPNMISGDCFAVITKVFAGAVYGVILGFIRLKTGNCWSTILVHGVMNFFGLVWFIV</sequence>